<dbReference type="SMART" id="SM00671">
    <property type="entry name" value="SEL1"/>
    <property type="match status" value="3"/>
</dbReference>
<protein>
    <submittedName>
        <fullName evidence="1">Uncharacterized protein</fullName>
    </submittedName>
</protein>
<gene>
    <name evidence="1" type="ORF">AZF04_09970</name>
</gene>
<comment type="caution">
    <text evidence="1">The sequence shown here is derived from an EMBL/GenBank/DDBJ whole genome shotgun (WGS) entry which is preliminary data.</text>
</comment>
<dbReference type="RefSeq" id="WP_061949640.1">
    <property type="nucleotide sequence ID" value="NZ_LTAO01000034.1"/>
</dbReference>
<proteinExistence type="predicted"/>
<dbReference type="Pfam" id="PF08238">
    <property type="entry name" value="Sel1"/>
    <property type="match status" value="3"/>
</dbReference>
<keyword evidence="2" id="KW-1185">Reference proteome</keyword>
<organism evidence="1 2">
    <name type="scientific">Alkalihalobacillus trypoxylicola</name>
    <dbReference type="NCBI Taxonomy" id="519424"/>
    <lineage>
        <taxon>Bacteria</taxon>
        <taxon>Bacillati</taxon>
        <taxon>Bacillota</taxon>
        <taxon>Bacilli</taxon>
        <taxon>Bacillales</taxon>
        <taxon>Bacillaceae</taxon>
        <taxon>Alkalihalobacillus</taxon>
    </lineage>
</organism>
<dbReference type="Proteomes" id="UP000075806">
    <property type="component" value="Unassembled WGS sequence"/>
</dbReference>
<dbReference type="PANTHER" id="PTHR43628">
    <property type="entry name" value="ACTIVATOR OF C KINASE PROTEIN 1-RELATED"/>
    <property type="match status" value="1"/>
</dbReference>
<dbReference type="InterPro" id="IPR006597">
    <property type="entry name" value="Sel1-like"/>
</dbReference>
<reference evidence="1" key="1">
    <citation type="submission" date="2016-02" db="EMBL/GenBank/DDBJ databases">
        <title>Genome sequence of Bacillus trypoxylicola KCTC 13244(T).</title>
        <authorList>
            <person name="Jeong H."/>
            <person name="Park S.-H."/>
            <person name="Choi S.-K."/>
        </authorList>
    </citation>
    <scope>NUCLEOTIDE SEQUENCE [LARGE SCALE GENOMIC DNA]</scope>
    <source>
        <strain evidence="1">KCTC 13244</strain>
    </source>
</reference>
<dbReference type="EMBL" id="LTAO01000034">
    <property type="protein sequence ID" value="KYG28217.1"/>
    <property type="molecule type" value="Genomic_DNA"/>
</dbReference>
<dbReference type="Gene3D" id="1.25.40.10">
    <property type="entry name" value="Tetratricopeptide repeat domain"/>
    <property type="match status" value="1"/>
</dbReference>
<evidence type="ECO:0000313" key="1">
    <source>
        <dbReference type="EMBL" id="KYG28217.1"/>
    </source>
</evidence>
<dbReference type="STRING" id="519424.AZF04_09970"/>
<dbReference type="SUPFAM" id="SSF81901">
    <property type="entry name" value="HCP-like"/>
    <property type="match status" value="1"/>
</dbReference>
<name>A0A162D5T3_9BACI</name>
<dbReference type="InterPro" id="IPR011990">
    <property type="entry name" value="TPR-like_helical_dom_sf"/>
</dbReference>
<accession>A0A162D5T3</accession>
<sequence>MFFKKKKQSVLYVNTYNDKGFDKDGKHRNGTLHGPEGYDMFGYDRRGFDKSGKYKNGTAFDDKGYDVEGHDKHGFNKEGIHFNGTRYNNDGLSKGQLINGMTKSKINKSKNKNHTHLNAIKNKNTRDDSLIFEKLFKKHFPQGYQTYSAILTNTSIEKYTLSLLSNYNGTYELEDALLGALIIHVKLGNIAGYKVDELIMKLNCSKAFDEDIKSIKSPIAKIKLAAENGSIEDQVCLGEMHFKGNGVEEDYIEALKWFSMAAINKNAHALNRLGEMYQYGYGVKSNDQEAVNWYKKAVRKGFSDAEFRLGWMYEKGRGGLTKDLNQALAYYRSAASKGHKTAQDYVNVYEQLNRRL</sequence>
<dbReference type="OrthoDB" id="2724739at2"/>
<dbReference type="AlphaFoldDB" id="A0A162D5T3"/>
<dbReference type="InterPro" id="IPR052945">
    <property type="entry name" value="Mitotic_Regulator"/>
</dbReference>
<evidence type="ECO:0000313" key="2">
    <source>
        <dbReference type="Proteomes" id="UP000075806"/>
    </source>
</evidence>
<dbReference type="PANTHER" id="PTHR43628:SF1">
    <property type="entry name" value="CHITIN SYNTHASE REGULATORY FACTOR 2-RELATED"/>
    <property type="match status" value="1"/>
</dbReference>